<dbReference type="InterPro" id="IPR051257">
    <property type="entry name" value="Diverse_CBS-Domain"/>
</dbReference>
<dbReference type="SMART" id="SM00116">
    <property type="entry name" value="CBS"/>
    <property type="match status" value="2"/>
</dbReference>
<dbReference type="PANTHER" id="PTHR43080:SF2">
    <property type="entry name" value="CBS DOMAIN-CONTAINING PROTEIN"/>
    <property type="match status" value="1"/>
</dbReference>
<gene>
    <name evidence="4" type="ORF">CBO05C_1276</name>
</gene>
<evidence type="ECO:0000256" key="1">
    <source>
        <dbReference type="ARBA" id="ARBA00023122"/>
    </source>
</evidence>
<accession>A0A0S6U4K1</accession>
<feature type="domain" description="CBS" evidence="3">
    <location>
        <begin position="6"/>
        <end position="64"/>
    </location>
</feature>
<evidence type="ECO:0000313" key="4">
    <source>
        <dbReference type="EMBL" id="GAE01586.1"/>
    </source>
</evidence>
<organism evidence="4">
    <name type="scientific">Clostridium botulinum B str. Osaka05</name>
    <dbReference type="NCBI Taxonomy" id="1407017"/>
    <lineage>
        <taxon>Bacteria</taxon>
        <taxon>Bacillati</taxon>
        <taxon>Bacillota</taxon>
        <taxon>Clostridia</taxon>
        <taxon>Eubacteriales</taxon>
        <taxon>Clostridiaceae</taxon>
        <taxon>Clostridium</taxon>
    </lineage>
</organism>
<dbReference type="RefSeq" id="WP_030034206.1">
    <property type="nucleotide sequence ID" value="NZ_DF384213.1"/>
</dbReference>
<dbReference type="PROSITE" id="PS51371">
    <property type="entry name" value="CBS"/>
    <property type="match status" value="2"/>
</dbReference>
<name>A0A0S6U4K1_CLOBO</name>
<dbReference type="InterPro" id="IPR046342">
    <property type="entry name" value="CBS_dom_sf"/>
</dbReference>
<dbReference type="CDD" id="cd02205">
    <property type="entry name" value="CBS_pair_SF"/>
    <property type="match status" value="1"/>
</dbReference>
<dbReference type="SUPFAM" id="SSF54631">
    <property type="entry name" value="CBS-domain pair"/>
    <property type="match status" value="1"/>
</dbReference>
<feature type="domain" description="CBS" evidence="3">
    <location>
        <begin position="71"/>
        <end position="127"/>
    </location>
</feature>
<dbReference type="HOGENOM" id="CLU_040681_9_2_9"/>
<keyword evidence="1 2" id="KW-0129">CBS domain</keyword>
<dbReference type="InterPro" id="IPR000644">
    <property type="entry name" value="CBS_dom"/>
</dbReference>
<dbReference type="Gene3D" id="3.10.580.10">
    <property type="entry name" value="CBS-domain"/>
    <property type="match status" value="1"/>
</dbReference>
<dbReference type="EMBL" id="DF384213">
    <property type="protein sequence ID" value="GAE01586.1"/>
    <property type="molecule type" value="Genomic_DNA"/>
</dbReference>
<evidence type="ECO:0000256" key="2">
    <source>
        <dbReference type="PROSITE-ProRule" id="PRU00703"/>
    </source>
</evidence>
<evidence type="ECO:0000259" key="3">
    <source>
        <dbReference type="PROSITE" id="PS51371"/>
    </source>
</evidence>
<dbReference type="Pfam" id="PF00571">
    <property type="entry name" value="CBS"/>
    <property type="match status" value="2"/>
</dbReference>
<protein>
    <submittedName>
        <fullName evidence="4">CBS domain-containing protein</fullName>
    </submittedName>
</protein>
<dbReference type="PANTHER" id="PTHR43080">
    <property type="entry name" value="CBS DOMAIN-CONTAINING PROTEIN CBSX3, MITOCHONDRIAL"/>
    <property type="match status" value="1"/>
</dbReference>
<dbReference type="AlphaFoldDB" id="A0A0S6U4K1"/>
<sequence length="132" mass="14820">MVCDIMNTHVIVLNPKDSIKKALNLMSENNINGAPVANEEGNLIGMIVKADIYRFLMEEGHYDTCPVEWVMTKEVFTASEDEDVISIAKKILDKDIIAMPIVDSSKKLLGIVSIEDILKSLIYNRLLNKQNL</sequence>
<proteinExistence type="predicted"/>
<reference evidence="4" key="1">
    <citation type="submission" date="2013-10" db="EMBL/GenBank/DDBJ databases">
        <title>Draft genome sequence of Clostridium botulinum type B strain Osaka05.</title>
        <authorList>
            <person name="Sakaguchi Y."/>
            <person name="Hosomi K."/>
            <person name="Uchiyama J."/>
            <person name="Ogura Y."/>
            <person name="Sakaguchi M."/>
            <person name="Kohda T."/>
            <person name="Mukamoto M."/>
            <person name="Misawa N."/>
            <person name="Matsuzaki S."/>
            <person name="Hayashi T."/>
            <person name="Kozaki S."/>
        </authorList>
    </citation>
    <scope>NUCLEOTIDE SEQUENCE</scope>
    <source>
        <strain evidence="4">Osaka05</strain>
    </source>
</reference>
<dbReference type="Proteomes" id="UP000054164">
    <property type="component" value="Unassembled WGS sequence"/>
</dbReference>